<dbReference type="InterPro" id="IPR002347">
    <property type="entry name" value="SDR_fam"/>
</dbReference>
<sequence length="225" mass="23696">MPTLLISGANRGIGLELARQFSHDGWSVIGTAREVSAATELAGFPNTTVLPLEATDSASIAALVSSLAGRPVDVLIANAGIAINLEAKPAEVTRADFLKVIRTNTIAPFALATALKPNILASERKIALAMSSLMSSITANDWATQYTYRASKTALNASWRALALEWAPESITTGLIRPGMVATEMTQYRGITVETSVAGLKKVVEGLTLADAGRIIGYDGTNVPW</sequence>
<dbReference type="CDD" id="cd05325">
    <property type="entry name" value="carb_red_sniffer_like_SDR_c"/>
    <property type="match status" value="1"/>
</dbReference>
<dbReference type="EMBL" id="CP119312">
    <property type="protein sequence ID" value="WEK03451.1"/>
    <property type="molecule type" value="Genomic_DNA"/>
</dbReference>
<dbReference type="AlphaFoldDB" id="A0AAJ5VSP9"/>
<dbReference type="Gene3D" id="3.40.50.720">
    <property type="entry name" value="NAD(P)-binding Rossmann-like Domain"/>
    <property type="match status" value="1"/>
</dbReference>
<evidence type="ECO:0000313" key="2">
    <source>
        <dbReference type="Proteomes" id="UP001217476"/>
    </source>
</evidence>
<dbReference type="Pfam" id="PF13561">
    <property type="entry name" value="adh_short_C2"/>
    <property type="match status" value="1"/>
</dbReference>
<dbReference type="GO" id="GO:0016616">
    <property type="term" value="F:oxidoreductase activity, acting on the CH-OH group of donors, NAD or NADP as acceptor"/>
    <property type="evidence" value="ECO:0007669"/>
    <property type="project" value="TreeGrafter"/>
</dbReference>
<dbReference type="InterPro" id="IPR036291">
    <property type="entry name" value="NAD(P)-bd_dom_sf"/>
</dbReference>
<evidence type="ECO:0000313" key="1">
    <source>
        <dbReference type="EMBL" id="WEK03451.1"/>
    </source>
</evidence>
<protein>
    <submittedName>
        <fullName evidence="1">SDR family oxidoreductase</fullName>
    </submittedName>
</protein>
<dbReference type="InterPro" id="IPR052184">
    <property type="entry name" value="SDR_enzymes"/>
</dbReference>
<dbReference type="SUPFAM" id="SSF51735">
    <property type="entry name" value="NAD(P)-binding Rossmann-fold domains"/>
    <property type="match status" value="1"/>
</dbReference>
<dbReference type="PANTHER" id="PTHR45458">
    <property type="entry name" value="SHORT-CHAIN DEHYDROGENASE/REDUCTASE SDR"/>
    <property type="match status" value="1"/>
</dbReference>
<reference evidence="1" key="1">
    <citation type="submission" date="2023-03" db="EMBL/GenBank/DDBJ databases">
        <title>Andean soil-derived lignocellulolytic bacterial consortium as a source of novel taxa and putative plastic-active enzymes.</title>
        <authorList>
            <person name="Diaz-Garcia L."/>
            <person name="Chuvochina M."/>
            <person name="Feuerriegel G."/>
            <person name="Bunk B."/>
            <person name="Sproer C."/>
            <person name="Streit W.R."/>
            <person name="Rodriguez L.M."/>
            <person name="Overmann J."/>
            <person name="Jimenez D.J."/>
        </authorList>
    </citation>
    <scope>NUCLEOTIDE SEQUENCE</scope>
    <source>
        <strain evidence="1">MAG 4196</strain>
    </source>
</reference>
<dbReference type="PRINTS" id="PR00081">
    <property type="entry name" value="GDHRDH"/>
</dbReference>
<gene>
    <name evidence="1" type="ORF">P0Y65_14775</name>
</gene>
<dbReference type="PANTHER" id="PTHR45458:SF1">
    <property type="entry name" value="SHORT CHAIN DEHYDROGENASE"/>
    <property type="match status" value="1"/>
</dbReference>
<dbReference type="Proteomes" id="UP001217476">
    <property type="component" value="Chromosome"/>
</dbReference>
<proteinExistence type="predicted"/>
<accession>A0AAJ5VSP9</accession>
<organism evidence="1 2">
    <name type="scientific">Candidatus Devosia phytovorans</name>
    <dbReference type="NCBI Taxonomy" id="3121372"/>
    <lineage>
        <taxon>Bacteria</taxon>
        <taxon>Pseudomonadati</taxon>
        <taxon>Pseudomonadota</taxon>
        <taxon>Alphaproteobacteria</taxon>
        <taxon>Hyphomicrobiales</taxon>
        <taxon>Devosiaceae</taxon>
        <taxon>Devosia</taxon>
    </lineage>
</organism>
<name>A0AAJ5VSP9_9HYPH</name>